<dbReference type="Gene3D" id="3.10.10.10">
    <property type="entry name" value="HIV Type 1 Reverse Transcriptase, subunit A, domain 1"/>
    <property type="match status" value="1"/>
</dbReference>
<feature type="non-terminal residue" evidence="1">
    <location>
        <position position="1"/>
    </location>
</feature>
<organism evidence="1 2">
    <name type="scientific">Hemibagrus guttatus</name>
    <dbReference type="NCBI Taxonomy" id="175788"/>
    <lineage>
        <taxon>Eukaryota</taxon>
        <taxon>Metazoa</taxon>
        <taxon>Chordata</taxon>
        <taxon>Craniata</taxon>
        <taxon>Vertebrata</taxon>
        <taxon>Euteleostomi</taxon>
        <taxon>Actinopterygii</taxon>
        <taxon>Neopterygii</taxon>
        <taxon>Teleostei</taxon>
        <taxon>Ostariophysi</taxon>
        <taxon>Siluriformes</taxon>
        <taxon>Bagridae</taxon>
        <taxon>Hemibagrus</taxon>
    </lineage>
</organism>
<dbReference type="Gene3D" id="3.30.70.270">
    <property type="match status" value="1"/>
</dbReference>
<keyword evidence="2" id="KW-1185">Reference proteome</keyword>
<accession>A0AAE0VDF9</accession>
<reference evidence="1" key="1">
    <citation type="submission" date="2023-06" db="EMBL/GenBank/DDBJ databases">
        <title>Male Hemibagrus guttatus genome.</title>
        <authorList>
            <person name="Bian C."/>
        </authorList>
    </citation>
    <scope>NUCLEOTIDE SEQUENCE</scope>
    <source>
        <strain evidence="1">Male_cb2023</strain>
        <tissue evidence="1">Muscle</tissue>
    </source>
</reference>
<sequence>EGLRPALLVEMVCRNTQTTLSEYITTAIHLDNLLIQWSFAFLPCETPLRVMAVDNRPIGMGLITHQTSPLTLQNIIMRPCLATSIESPSTAESCHDSRVPSTTQGKERAMELPSYCPWDYAIDLLPNAILPKCKVYPLSLPKSKAKDDYVEKSLVASCIRPLTSSVAAGFFFTEKKDGSLRPCIDYRGLNEITVCYPYPPLLVPVALEQLREARIFMKLDLCSAYNLV</sequence>
<dbReference type="InterPro" id="IPR043502">
    <property type="entry name" value="DNA/RNA_pol_sf"/>
</dbReference>
<evidence type="ECO:0000313" key="2">
    <source>
        <dbReference type="Proteomes" id="UP001274896"/>
    </source>
</evidence>
<dbReference type="AlphaFoldDB" id="A0AAE0VDF9"/>
<evidence type="ECO:0000313" key="1">
    <source>
        <dbReference type="EMBL" id="KAK3549318.1"/>
    </source>
</evidence>
<dbReference type="EMBL" id="JAUCMX010000004">
    <property type="protein sequence ID" value="KAK3549318.1"/>
    <property type="molecule type" value="Genomic_DNA"/>
</dbReference>
<dbReference type="PANTHER" id="PTHR15503:SF22">
    <property type="entry name" value="TRANSPOSON TY3-I GAG POLYPROTEIN"/>
    <property type="match status" value="1"/>
</dbReference>
<dbReference type="InterPro" id="IPR043128">
    <property type="entry name" value="Rev_trsase/Diguanyl_cyclase"/>
</dbReference>
<comment type="caution">
    <text evidence="1">The sequence shown here is derived from an EMBL/GenBank/DDBJ whole genome shotgun (WGS) entry which is preliminary data.</text>
</comment>
<dbReference type="PANTHER" id="PTHR15503">
    <property type="entry name" value="LDOC1 RELATED"/>
    <property type="match status" value="1"/>
</dbReference>
<dbReference type="InterPro" id="IPR032567">
    <property type="entry name" value="RTL1-rel"/>
</dbReference>
<name>A0AAE0VDF9_9TELE</name>
<evidence type="ECO:0008006" key="3">
    <source>
        <dbReference type="Google" id="ProtNLM"/>
    </source>
</evidence>
<proteinExistence type="predicted"/>
<dbReference type="Proteomes" id="UP001274896">
    <property type="component" value="Unassembled WGS sequence"/>
</dbReference>
<protein>
    <recommendedName>
        <fullName evidence="3">Reverse transcriptase</fullName>
    </recommendedName>
</protein>
<gene>
    <name evidence="1" type="ORF">QTP70_034545</name>
</gene>
<dbReference type="SUPFAM" id="SSF56672">
    <property type="entry name" value="DNA/RNA polymerases"/>
    <property type="match status" value="1"/>
</dbReference>